<keyword evidence="2" id="KW-0413">Isomerase</keyword>
<dbReference type="AlphaFoldDB" id="A0A937I020"/>
<feature type="domain" description="PpiC" evidence="1">
    <location>
        <begin position="106"/>
        <end position="230"/>
    </location>
</feature>
<organism evidence="2 3">
    <name type="scientific">SAR86 cluster bacterium</name>
    <dbReference type="NCBI Taxonomy" id="2030880"/>
    <lineage>
        <taxon>Bacteria</taxon>
        <taxon>Pseudomonadati</taxon>
        <taxon>Pseudomonadota</taxon>
        <taxon>Gammaproteobacteria</taxon>
        <taxon>SAR86 cluster</taxon>
    </lineage>
</organism>
<dbReference type="InterPro" id="IPR027304">
    <property type="entry name" value="Trigger_fact/SurA_dom_sf"/>
</dbReference>
<dbReference type="EMBL" id="JADHQC010000020">
    <property type="protein sequence ID" value="MBL6811889.1"/>
    <property type="molecule type" value="Genomic_DNA"/>
</dbReference>
<evidence type="ECO:0000313" key="3">
    <source>
        <dbReference type="Proteomes" id="UP000744438"/>
    </source>
</evidence>
<dbReference type="Gene3D" id="1.10.4030.10">
    <property type="entry name" value="Porin chaperone SurA, peptide-binding domain"/>
    <property type="match status" value="1"/>
</dbReference>
<protein>
    <submittedName>
        <fullName evidence="2">Peptidyl-prolyl cis-trans isomerase</fullName>
    </submittedName>
</protein>
<dbReference type="Proteomes" id="UP000744438">
    <property type="component" value="Unassembled WGS sequence"/>
</dbReference>
<dbReference type="InterPro" id="IPR046357">
    <property type="entry name" value="PPIase_dom_sf"/>
</dbReference>
<accession>A0A937I020</accession>
<reference evidence="2" key="1">
    <citation type="submission" date="2020-10" db="EMBL/GenBank/DDBJ databases">
        <title>Microbiome of the Black Sea water column analyzed by genome centric metagenomics.</title>
        <authorList>
            <person name="Cabello-Yeves P.J."/>
            <person name="Callieri C."/>
            <person name="Picazo A."/>
            <person name="Mehrshad M."/>
            <person name="Haro-Moreno J.M."/>
            <person name="Roda-Garcia J."/>
            <person name="Dzembekova N."/>
            <person name="Slabakova V."/>
            <person name="Slabakova N."/>
            <person name="Moncheva S."/>
            <person name="Rodriguez-Valera F."/>
        </authorList>
    </citation>
    <scope>NUCLEOTIDE SEQUENCE</scope>
    <source>
        <strain evidence="2">BS307-5m-G49</strain>
    </source>
</reference>
<name>A0A937I020_9GAMM</name>
<dbReference type="InterPro" id="IPR000297">
    <property type="entry name" value="PPIase_PpiC"/>
</dbReference>
<evidence type="ECO:0000259" key="1">
    <source>
        <dbReference type="Pfam" id="PF13145"/>
    </source>
</evidence>
<proteinExistence type="predicted"/>
<comment type="caution">
    <text evidence="2">The sequence shown here is derived from an EMBL/GenBank/DDBJ whole genome shotgun (WGS) entry which is preliminary data.</text>
</comment>
<dbReference type="Gene3D" id="3.10.50.40">
    <property type="match status" value="1"/>
</dbReference>
<dbReference type="GO" id="GO:0003755">
    <property type="term" value="F:peptidyl-prolyl cis-trans isomerase activity"/>
    <property type="evidence" value="ECO:0007669"/>
    <property type="project" value="InterPro"/>
</dbReference>
<gene>
    <name evidence="2" type="ORF">ISQ63_03280</name>
</gene>
<dbReference type="SUPFAM" id="SSF109998">
    <property type="entry name" value="Triger factor/SurA peptide-binding domain-like"/>
    <property type="match status" value="1"/>
</dbReference>
<evidence type="ECO:0000313" key="2">
    <source>
        <dbReference type="EMBL" id="MBL6811889.1"/>
    </source>
</evidence>
<sequence length="268" mass="31712">MKKILAFFGIGIVILILDLVFNYDEDELNIFISDQEIESLIYAWELQVGRSPTKTDIKNIIDDVIKEEILYREALRLNLDLEDRIIKRRLAQKISFLREETSIAPPKPDELQKFFENNLESYIFPERFTFTHLYFSSERDGKERSEEALKAIRENEDTLPKSDPFMLGKNFVEKSRFEIQRDFGNQFSAVFEEPIFDTWLGPVESAYGFHTVKLLNKVESVTPSLNQVKEKVEVDFYLEEKQKTLDSYLFELRDKYQVIINPKYLFND</sequence>
<dbReference type="Pfam" id="PF13145">
    <property type="entry name" value="Rotamase_2"/>
    <property type="match status" value="1"/>
</dbReference>